<sequence>MEAFYRLANELAIDHDRDSKVCECIGDPGASAANRLAPTTRGTPLRHKSACQKRQFLHRRMGILGGKWAIGGAAICLLLARTTSASDSFQAFAG</sequence>
<keyword evidence="3" id="KW-1185">Reference proteome</keyword>
<keyword evidence="1" id="KW-1133">Transmembrane helix</keyword>
<evidence type="ECO:0000313" key="2">
    <source>
        <dbReference type="EMBL" id="NMQ19476.1"/>
    </source>
</evidence>
<gene>
    <name evidence="2" type="ORF">E4P82_09860</name>
</gene>
<comment type="caution">
    <text evidence="2">The sequence shown here is derived from an EMBL/GenBank/DDBJ whole genome shotgun (WGS) entry which is preliminary data.</text>
</comment>
<organism evidence="2 3">
    <name type="scientific">Candidatus Competibacter phosphatis</name>
    <dbReference type="NCBI Taxonomy" id="221280"/>
    <lineage>
        <taxon>Bacteria</taxon>
        <taxon>Pseudomonadati</taxon>
        <taxon>Pseudomonadota</taxon>
        <taxon>Gammaproteobacteria</taxon>
        <taxon>Candidatus Competibacteraceae</taxon>
        <taxon>Candidatus Competibacter</taxon>
    </lineage>
</organism>
<feature type="transmembrane region" description="Helical" evidence="1">
    <location>
        <begin position="62"/>
        <end position="80"/>
    </location>
</feature>
<accession>A0ABX1TNF1</accession>
<name>A0ABX1TNF1_9GAMM</name>
<dbReference type="RefSeq" id="WP_169248726.1">
    <property type="nucleotide sequence ID" value="NZ_SPMZ01000026.1"/>
</dbReference>
<evidence type="ECO:0000256" key="1">
    <source>
        <dbReference type="SAM" id="Phobius"/>
    </source>
</evidence>
<keyword evidence="1" id="KW-0812">Transmembrane</keyword>
<keyword evidence="1" id="KW-0472">Membrane</keyword>
<dbReference type="EMBL" id="SPMZ01000026">
    <property type="protein sequence ID" value="NMQ19476.1"/>
    <property type="molecule type" value="Genomic_DNA"/>
</dbReference>
<dbReference type="Proteomes" id="UP000760480">
    <property type="component" value="Unassembled WGS sequence"/>
</dbReference>
<reference evidence="2 3" key="1">
    <citation type="submission" date="2019-03" db="EMBL/GenBank/DDBJ databases">
        <title>Metabolic reconstructions from genomes of highly enriched 'Candidatus Accumulibacter' and 'Candidatus Competibacter' bioreactor populations.</title>
        <authorList>
            <person name="Annavajhala M.K."/>
            <person name="Welles L."/>
            <person name="Abbas B."/>
            <person name="Sorokin D."/>
            <person name="Park H."/>
            <person name="Van Loosdrecht M."/>
            <person name="Chandran K."/>
        </authorList>
    </citation>
    <scope>NUCLEOTIDE SEQUENCE [LARGE SCALE GENOMIC DNA]</scope>
    <source>
        <strain evidence="2 3">SBR_G</strain>
    </source>
</reference>
<proteinExistence type="predicted"/>
<protein>
    <submittedName>
        <fullName evidence="2">Uncharacterized protein</fullName>
    </submittedName>
</protein>
<evidence type="ECO:0000313" key="3">
    <source>
        <dbReference type="Proteomes" id="UP000760480"/>
    </source>
</evidence>